<dbReference type="InterPro" id="IPR029021">
    <property type="entry name" value="Prot-tyrosine_phosphatase-like"/>
</dbReference>
<keyword evidence="1" id="KW-0378">Hydrolase</keyword>
<dbReference type="InterPro" id="IPR029023">
    <property type="entry name" value="Tensin_phosphatase"/>
</dbReference>
<dbReference type="Gene3D" id="2.60.40.1110">
    <property type="match status" value="1"/>
</dbReference>
<dbReference type="Pfam" id="PF10409">
    <property type="entry name" value="PTEN_C2"/>
    <property type="match status" value="1"/>
</dbReference>
<organism evidence="5 6">
    <name type="scientific">Ornithorhynchus anatinus</name>
    <name type="common">Duckbill platypus</name>
    <dbReference type="NCBI Taxonomy" id="9258"/>
    <lineage>
        <taxon>Eukaryota</taxon>
        <taxon>Metazoa</taxon>
        <taxon>Chordata</taxon>
        <taxon>Craniata</taxon>
        <taxon>Vertebrata</taxon>
        <taxon>Euteleostomi</taxon>
        <taxon>Mammalia</taxon>
        <taxon>Monotremata</taxon>
        <taxon>Ornithorhynchidae</taxon>
        <taxon>Ornithorhynchus</taxon>
    </lineage>
</organism>
<dbReference type="PROSITE" id="PS51182">
    <property type="entry name" value="C2_TENSIN"/>
    <property type="match status" value="1"/>
</dbReference>
<dbReference type="PANTHER" id="PTHR12305:SF94">
    <property type="entry name" value="PHOSPHATIDYLINOSITOL-3,4,5-TRISPHOSPHATE 3-PHOSPHATASE"/>
    <property type="match status" value="1"/>
</dbReference>
<evidence type="ECO:0000313" key="5">
    <source>
        <dbReference type="Ensembl" id="ENSOANP00000039885.1"/>
    </source>
</evidence>
<feature type="compositionally biased region" description="Pro residues" evidence="2">
    <location>
        <begin position="492"/>
        <end position="501"/>
    </location>
</feature>
<dbReference type="Proteomes" id="UP000002279">
    <property type="component" value="Chromosome 18"/>
</dbReference>
<protein>
    <submittedName>
        <fullName evidence="5">DnaJ heat shock protein family (Hsp40) member C6</fullName>
    </submittedName>
</protein>
<feature type="compositionally biased region" description="Basic residues" evidence="2">
    <location>
        <begin position="542"/>
        <end position="553"/>
    </location>
</feature>
<dbReference type="FunFam" id="2.60.40.1110:FF:000001">
    <property type="entry name" value="cyclin-G-associated kinase isoform X2"/>
    <property type="match status" value="1"/>
</dbReference>
<feature type="compositionally biased region" description="Pro residues" evidence="2">
    <location>
        <begin position="618"/>
        <end position="630"/>
    </location>
</feature>
<reference evidence="5 6" key="1">
    <citation type="journal article" date="2008" name="Nature">
        <title>Genome analysis of the platypus reveals unique signatures of evolution.</title>
        <authorList>
            <person name="Warren W.C."/>
            <person name="Hillier L.W."/>
            <person name="Marshall Graves J.A."/>
            <person name="Birney E."/>
            <person name="Ponting C.P."/>
            <person name="Grutzner F."/>
            <person name="Belov K."/>
            <person name="Miller W."/>
            <person name="Clarke L."/>
            <person name="Chinwalla A.T."/>
            <person name="Yang S.P."/>
            <person name="Heger A."/>
            <person name="Locke D.P."/>
            <person name="Miethke P."/>
            <person name="Waters P.D."/>
            <person name="Veyrunes F."/>
            <person name="Fulton L."/>
            <person name="Fulton B."/>
            <person name="Graves T."/>
            <person name="Wallis J."/>
            <person name="Puente X.S."/>
            <person name="Lopez-Otin C."/>
            <person name="Ordonez G.R."/>
            <person name="Eichler E.E."/>
            <person name="Chen L."/>
            <person name="Cheng Z."/>
            <person name="Deakin J.E."/>
            <person name="Alsop A."/>
            <person name="Thompson K."/>
            <person name="Kirby P."/>
            <person name="Papenfuss A.T."/>
            <person name="Wakefield M.J."/>
            <person name="Olender T."/>
            <person name="Lancet D."/>
            <person name="Huttley G.A."/>
            <person name="Smit A.F."/>
            <person name="Pask A."/>
            <person name="Temple-Smith P."/>
            <person name="Batzer M.A."/>
            <person name="Walker J.A."/>
            <person name="Konkel M.K."/>
            <person name="Harris R.S."/>
            <person name="Whittington C.M."/>
            <person name="Wong E.S."/>
            <person name="Gemmell N.J."/>
            <person name="Buschiazzo E."/>
            <person name="Vargas Jentzsch I.M."/>
            <person name="Merkel A."/>
            <person name="Schmitz J."/>
            <person name="Zemann A."/>
            <person name="Churakov G."/>
            <person name="Kriegs J.O."/>
            <person name="Brosius J."/>
            <person name="Murchison E.P."/>
            <person name="Sachidanandam R."/>
            <person name="Smith C."/>
            <person name="Hannon G.J."/>
            <person name="Tsend-Ayush E."/>
            <person name="McMillan D."/>
            <person name="Attenborough R."/>
            <person name="Rens W."/>
            <person name="Ferguson-Smith M."/>
            <person name="Lefevre C.M."/>
            <person name="Sharp J.A."/>
            <person name="Nicholas K.R."/>
            <person name="Ray D.A."/>
            <person name="Kube M."/>
            <person name="Reinhardt R."/>
            <person name="Pringle T.H."/>
            <person name="Taylor J."/>
            <person name="Jones R.C."/>
            <person name="Nixon B."/>
            <person name="Dacheux J.L."/>
            <person name="Niwa H."/>
            <person name="Sekita Y."/>
            <person name="Huang X."/>
            <person name="Stark A."/>
            <person name="Kheradpour P."/>
            <person name="Kellis M."/>
            <person name="Flicek P."/>
            <person name="Chen Y."/>
            <person name="Webber C."/>
            <person name="Hardison R."/>
            <person name="Nelson J."/>
            <person name="Hallsworth-Pepin K."/>
            <person name="Delehaunty K."/>
            <person name="Markovic C."/>
            <person name="Minx P."/>
            <person name="Feng Y."/>
            <person name="Kremitzki C."/>
            <person name="Mitreva M."/>
            <person name="Glasscock J."/>
            <person name="Wylie T."/>
            <person name="Wohldmann P."/>
            <person name="Thiru P."/>
            <person name="Nhan M.N."/>
            <person name="Pohl C.S."/>
            <person name="Smith S.M."/>
            <person name="Hou S."/>
            <person name="Nefedov M."/>
            <person name="de Jong P.J."/>
            <person name="Renfree M.B."/>
            <person name="Mardis E.R."/>
            <person name="Wilson R.K."/>
        </authorList>
    </citation>
    <scope>NUCLEOTIDE SEQUENCE [LARGE SCALE GENOMIC DNA]</scope>
    <source>
        <strain evidence="5 6">Glennie</strain>
    </source>
</reference>
<dbReference type="InterPro" id="IPR051281">
    <property type="entry name" value="Dual-spec_lipid-protein_phosph"/>
</dbReference>
<dbReference type="SUPFAM" id="SSF52799">
    <property type="entry name" value="(Phosphotyrosine protein) phosphatases II"/>
    <property type="match status" value="1"/>
</dbReference>
<dbReference type="AlphaFoldDB" id="A0A6I8NFK7"/>
<dbReference type="SMART" id="SM01326">
    <property type="entry name" value="PTEN_C2"/>
    <property type="match status" value="1"/>
</dbReference>
<dbReference type="CDD" id="cd14563">
    <property type="entry name" value="PTP_auxilin_N"/>
    <property type="match status" value="1"/>
</dbReference>
<feature type="compositionally biased region" description="Basic and acidic residues" evidence="2">
    <location>
        <begin position="439"/>
        <end position="460"/>
    </location>
</feature>
<dbReference type="GO" id="GO:0016787">
    <property type="term" value="F:hydrolase activity"/>
    <property type="evidence" value="ECO:0007669"/>
    <property type="project" value="UniProtKB-KW"/>
</dbReference>
<dbReference type="GeneTree" id="ENSGT00940000158755"/>
<gene>
    <name evidence="5" type="primary">DNAJC6</name>
</gene>
<evidence type="ECO:0000313" key="6">
    <source>
        <dbReference type="Proteomes" id="UP000002279"/>
    </source>
</evidence>
<reference evidence="5" key="2">
    <citation type="submission" date="2025-08" db="UniProtKB">
        <authorList>
            <consortium name="Ensembl"/>
        </authorList>
    </citation>
    <scope>IDENTIFICATION</scope>
    <source>
        <strain evidence="5">Glennie</strain>
    </source>
</reference>
<dbReference type="PROSITE" id="PS51181">
    <property type="entry name" value="PPASE_TENSIN"/>
    <property type="match status" value="1"/>
</dbReference>
<sequence length="886" mass="94067">MDSSGASSPDVESNSGGGLLDMVKGGAGRLFSNLKDNLKDTIKDTSSKVMQSVASYAKGEPDVSYVTSRIIVMSFPAEGAELGFRNQIEDVRTFLDSRHPDRYTVFNLSPKSYRGAKFHNRVSECSWPARQAPSLHNLYAVCKNMQNWLQQNPKNVCVIHCLDGCAASAVLVGAMFCFCHLFSGPAPALRLLDAKRPGIALWPSHRRYLGYICDLVADRPVHPHCKPLTVKSITLSPVPCFNKQRNGCRPFCDVLVGETKIFTTSLDYERTREFRVQEGKVVLPLGVTAHGDVVVSVYHTRSTIGGRLQAKVTNTQMLQIQFHSGFVPPGTTVMKFTKPELDACDSPEKYPQLFHVLLEVEIEPGERQTDLTPPWENFSAKDVDPGILFSSHREQRDALASGDQRADKTGGRSGSEEREALVHQESEQSDDELLSLSGRRSDAGADRPRGTPGRGERPREPPAPAPPPPPPPPEEVDLLGLAGSPVSKGFPGPAPAAPRPTRPCCATCSGAARPGRAAPGGGRPRTTCSGPAAPPRPAPPRGARRPPRPRPPGRQKPLPSTRSGIPSPRGQTCWAPSWGLPMPPATLSFRRSGVPRRRSAATPSTWAVSGRAAGQLPRAPPAPYTAPRPTGPNRRRRTPSPTWGPSGPTWQGARRRPPASPPRPRGWEGASPRPALPRSPRPSRRAAGGDRGPATPGRGPRPDRGPARLAPRPGTGPTTTSASPPHPAAPVTEGREGPVWVSRSPGRSTAAAGRSGRRRWILAGGGGRVCVCVSCVSVRALGAGEGRVAGRRCPRVVGVAGGRSEERAFVCFGGCAGGCRYACAAGGGGGGKDVWVSWGSCTCTVGAPGGGGAGDTRARVLGAARARWGPRVGGWGRRAGNPVRRG</sequence>
<evidence type="ECO:0000259" key="4">
    <source>
        <dbReference type="PROSITE" id="PS51182"/>
    </source>
</evidence>
<dbReference type="InterPro" id="IPR035892">
    <property type="entry name" value="C2_domain_sf"/>
</dbReference>
<proteinExistence type="predicted"/>
<accession>A0A6I8NFK7</accession>
<dbReference type="SUPFAM" id="SSF49562">
    <property type="entry name" value="C2 domain (Calcium/lipid-binding domain, CaLB)"/>
    <property type="match status" value="1"/>
</dbReference>
<feature type="compositionally biased region" description="Pro residues" evidence="2">
    <location>
        <begin position="461"/>
        <end position="473"/>
    </location>
</feature>
<feature type="compositionally biased region" description="Low complexity" evidence="2">
    <location>
        <begin position="707"/>
        <end position="723"/>
    </location>
</feature>
<reference evidence="5" key="3">
    <citation type="submission" date="2025-09" db="UniProtKB">
        <authorList>
            <consortium name="Ensembl"/>
        </authorList>
    </citation>
    <scope>IDENTIFICATION</scope>
    <source>
        <strain evidence="5">Glennie</strain>
    </source>
</reference>
<keyword evidence="6" id="KW-1185">Reference proteome</keyword>
<feature type="compositionally biased region" description="Low complexity" evidence="2">
    <location>
        <begin position="742"/>
        <end position="754"/>
    </location>
</feature>
<dbReference type="Bgee" id="ENSOANG00000044288">
    <property type="expression patterns" value="Expressed in cerebellum and 6 other cell types or tissues"/>
</dbReference>
<dbReference type="Ensembl" id="ENSOANT00000060711.1">
    <property type="protein sequence ID" value="ENSOANP00000039885.1"/>
    <property type="gene ID" value="ENSOANG00000044288.1"/>
</dbReference>
<feature type="domain" description="C2 tensin-type" evidence="4">
    <location>
        <begin position="225"/>
        <end position="363"/>
    </location>
</feature>
<dbReference type="InterPro" id="IPR014020">
    <property type="entry name" value="Tensin_C2-dom"/>
</dbReference>
<evidence type="ECO:0000259" key="3">
    <source>
        <dbReference type="PROSITE" id="PS51181"/>
    </source>
</evidence>
<dbReference type="FunFam" id="3.90.190.10:FF:000255">
    <property type="entry name" value="putative tyrosine-protein phosphatase auxilin"/>
    <property type="match status" value="1"/>
</dbReference>
<feature type="compositionally biased region" description="Basic and acidic residues" evidence="2">
    <location>
        <begin position="404"/>
        <end position="426"/>
    </location>
</feature>
<feature type="domain" description="Phosphatase tensin-type" evidence="3">
    <location>
        <begin position="52"/>
        <end position="219"/>
    </location>
</feature>
<evidence type="ECO:0000256" key="1">
    <source>
        <dbReference type="ARBA" id="ARBA00022801"/>
    </source>
</evidence>
<feature type="compositionally biased region" description="Low complexity" evidence="2">
    <location>
        <begin position="502"/>
        <end position="517"/>
    </location>
</feature>
<evidence type="ECO:0000256" key="2">
    <source>
        <dbReference type="SAM" id="MobiDB-lite"/>
    </source>
</evidence>
<dbReference type="Gene3D" id="3.90.190.10">
    <property type="entry name" value="Protein tyrosine phosphatase superfamily"/>
    <property type="match status" value="1"/>
</dbReference>
<feature type="region of interest" description="Disordered" evidence="2">
    <location>
        <begin position="395"/>
        <end position="755"/>
    </location>
</feature>
<name>A0A6I8NFK7_ORNAN</name>
<dbReference type="PANTHER" id="PTHR12305">
    <property type="entry name" value="PHOSPHATASE WITH HOMOLOGY TO TENSIN"/>
    <property type="match status" value="1"/>
</dbReference>
<feature type="compositionally biased region" description="Low complexity" evidence="2">
    <location>
        <begin position="639"/>
        <end position="650"/>
    </location>
</feature>